<evidence type="ECO:0000256" key="1">
    <source>
        <dbReference type="ARBA" id="ARBA00004651"/>
    </source>
</evidence>
<evidence type="ECO:0008006" key="11">
    <source>
        <dbReference type="Google" id="ProtNLM"/>
    </source>
</evidence>
<organism evidence="9 10">
    <name type="scientific">Candidatus Amesbacteria bacterium RIFOXYB1_FULL_44_23</name>
    <dbReference type="NCBI Taxonomy" id="1797263"/>
    <lineage>
        <taxon>Bacteria</taxon>
        <taxon>Candidatus Amesiibacteriota</taxon>
    </lineage>
</organism>
<dbReference type="STRING" id="1797263.A2397_06150"/>
<evidence type="ECO:0000313" key="10">
    <source>
        <dbReference type="Proteomes" id="UP000176424"/>
    </source>
</evidence>
<dbReference type="Proteomes" id="UP000176424">
    <property type="component" value="Unassembled WGS sequence"/>
</dbReference>
<feature type="transmembrane region" description="Helical" evidence="8">
    <location>
        <begin position="155"/>
        <end position="177"/>
    </location>
</feature>
<dbReference type="GO" id="GO:0005886">
    <property type="term" value="C:plasma membrane"/>
    <property type="evidence" value="ECO:0007669"/>
    <property type="project" value="UniProtKB-SubCell"/>
</dbReference>
<protein>
    <recommendedName>
        <fullName evidence="11">DUF2029 domain-containing protein</fullName>
    </recommendedName>
</protein>
<gene>
    <name evidence="9" type="ORF">A2397_06150</name>
</gene>
<reference evidence="9 10" key="1">
    <citation type="journal article" date="2016" name="Nat. Commun.">
        <title>Thousands of microbial genomes shed light on interconnected biogeochemical processes in an aquifer system.</title>
        <authorList>
            <person name="Anantharaman K."/>
            <person name="Brown C.T."/>
            <person name="Hug L.A."/>
            <person name="Sharon I."/>
            <person name="Castelle C.J."/>
            <person name="Probst A.J."/>
            <person name="Thomas B.C."/>
            <person name="Singh A."/>
            <person name="Wilkins M.J."/>
            <person name="Karaoz U."/>
            <person name="Brodie E.L."/>
            <person name="Williams K.H."/>
            <person name="Hubbard S.S."/>
            <person name="Banfield J.F."/>
        </authorList>
    </citation>
    <scope>NUCLEOTIDE SEQUENCE [LARGE SCALE GENOMIC DNA]</scope>
</reference>
<evidence type="ECO:0000256" key="2">
    <source>
        <dbReference type="ARBA" id="ARBA00022475"/>
    </source>
</evidence>
<evidence type="ECO:0000256" key="5">
    <source>
        <dbReference type="ARBA" id="ARBA00022989"/>
    </source>
</evidence>
<dbReference type="EMBL" id="MEXR01000056">
    <property type="protein sequence ID" value="OGD08529.1"/>
    <property type="molecule type" value="Genomic_DNA"/>
</dbReference>
<evidence type="ECO:0000256" key="8">
    <source>
        <dbReference type="SAM" id="Phobius"/>
    </source>
</evidence>
<keyword evidence="4 8" id="KW-0812">Transmembrane</keyword>
<feature type="transmembrane region" description="Helical" evidence="8">
    <location>
        <begin position="335"/>
        <end position="361"/>
    </location>
</feature>
<evidence type="ECO:0000256" key="3">
    <source>
        <dbReference type="ARBA" id="ARBA00022679"/>
    </source>
</evidence>
<dbReference type="InterPro" id="IPR018584">
    <property type="entry name" value="GT87"/>
</dbReference>
<keyword evidence="5 8" id="KW-1133">Transmembrane helix</keyword>
<comment type="similarity">
    <text evidence="7">Belongs to the glycosyltransferase 87 family.</text>
</comment>
<feature type="transmembrane region" description="Helical" evidence="8">
    <location>
        <begin position="189"/>
        <end position="211"/>
    </location>
</feature>
<feature type="transmembrane region" description="Helical" evidence="8">
    <location>
        <begin position="217"/>
        <end position="236"/>
    </location>
</feature>
<feature type="transmembrane region" description="Helical" evidence="8">
    <location>
        <begin position="302"/>
        <end position="323"/>
    </location>
</feature>
<sequence length="410" mass="46680">MKAETNNWLKPLLLSAILLRLLFCLFFFHPDIKSYQFHAQFFRHGVWDIYSYIAENVSHLPSSDVFVYPPLAYYFLGSINAVSGVILGPDFYSWLNDWGPGGYTHPKMFEFMLVLKLPYLVLDLMLGYLLVLLIGDRKLNQKLLLFWFFNPVSLYGIYMLSQFDVLMALFTVASLILVKNHKLPQAACLLGLGAMIKSYPLLLLPFVIFRSKDKRQFALTCLATVAGLLLPLLPVLNSSAFRFTMSQSNLMARIFQAGIEVGGGQSLPIYVVCYTLVLWFSFKRKNETDLLPEFLTTTLTVLLFAHFHAQWAIWSLPFLAVVWAKDKANLWPVYLALAIGYFFTNFLIADQFVLTGIFSSLNNHALLVPALTDTLKNFADLSLVQSTFHTLLTASGLYLIIRLWKNYGHS</sequence>
<evidence type="ECO:0000256" key="7">
    <source>
        <dbReference type="ARBA" id="ARBA00024033"/>
    </source>
</evidence>
<keyword evidence="6 8" id="KW-0472">Membrane</keyword>
<feature type="transmembrane region" description="Helical" evidence="8">
    <location>
        <begin position="71"/>
        <end position="92"/>
    </location>
</feature>
<keyword evidence="3" id="KW-0808">Transferase</keyword>
<evidence type="ECO:0000256" key="4">
    <source>
        <dbReference type="ARBA" id="ARBA00022692"/>
    </source>
</evidence>
<proteinExistence type="inferred from homology"/>
<comment type="subcellular location">
    <subcellularLocation>
        <location evidence="1">Cell membrane</location>
        <topology evidence="1">Multi-pass membrane protein</topology>
    </subcellularLocation>
</comment>
<accession>A0A1F4ZPY7</accession>
<feature type="transmembrane region" description="Helical" evidence="8">
    <location>
        <begin position="12"/>
        <end position="29"/>
    </location>
</feature>
<feature type="transmembrane region" description="Helical" evidence="8">
    <location>
        <begin position="381"/>
        <end position="401"/>
    </location>
</feature>
<comment type="caution">
    <text evidence="9">The sequence shown here is derived from an EMBL/GenBank/DDBJ whole genome shotgun (WGS) entry which is preliminary data.</text>
</comment>
<keyword evidence="2" id="KW-1003">Cell membrane</keyword>
<dbReference type="GO" id="GO:0016758">
    <property type="term" value="F:hexosyltransferase activity"/>
    <property type="evidence" value="ECO:0007669"/>
    <property type="project" value="InterPro"/>
</dbReference>
<evidence type="ECO:0000313" key="9">
    <source>
        <dbReference type="EMBL" id="OGD08529.1"/>
    </source>
</evidence>
<feature type="transmembrane region" description="Helical" evidence="8">
    <location>
        <begin position="113"/>
        <end position="135"/>
    </location>
</feature>
<dbReference type="AlphaFoldDB" id="A0A1F4ZPY7"/>
<evidence type="ECO:0000256" key="6">
    <source>
        <dbReference type="ARBA" id="ARBA00023136"/>
    </source>
</evidence>
<dbReference type="Pfam" id="PF09594">
    <property type="entry name" value="GT87"/>
    <property type="match status" value="1"/>
</dbReference>
<name>A0A1F4ZPY7_9BACT</name>
<feature type="transmembrane region" description="Helical" evidence="8">
    <location>
        <begin position="257"/>
        <end position="282"/>
    </location>
</feature>